<name>A0A060T4C1_BLAAD</name>
<evidence type="ECO:0000313" key="1">
    <source>
        <dbReference type="EMBL" id="CDP33707.1"/>
    </source>
</evidence>
<proteinExistence type="predicted"/>
<dbReference type="EMBL" id="HG937691">
    <property type="protein sequence ID" value="CDP33707.1"/>
    <property type="molecule type" value="Genomic_DNA"/>
</dbReference>
<dbReference type="AlphaFoldDB" id="A0A060T4C1"/>
<reference evidence="1" key="2">
    <citation type="submission" date="2014-06" db="EMBL/GenBank/DDBJ databases">
        <title>The complete genome of Blastobotrys (Arxula) adeninivorans LS3 - a yeast of biotechnological interest.</title>
        <authorList>
            <person name="Kunze G."/>
            <person name="Gaillardin C."/>
            <person name="Czernicka M."/>
            <person name="Durrens P."/>
            <person name="Martin T."/>
            <person name="Boer E."/>
            <person name="Gabaldon T."/>
            <person name="Cruz J."/>
            <person name="Talla E."/>
            <person name="Marck C."/>
            <person name="Goffeau A."/>
            <person name="Barbe V."/>
            <person name="Baret P."/>
            <person name="Baronian K."/>
            <person name="Beier S."/>
            <person name="Bleykasten C."/>
            <person name="Bode R."/>
            <person name="Casaregola S."/>
            <person name="Despons L."/>
            <person name="Fairhead C."/>
            <person name="Giersberg M."/>
            <person name="Gierski P."/>
            <person name="Hahnel U."/>
            <person name="Hartmann A."/>
            <person name="Jankowska D."/>
            <person name="Jubin C."/>
            <person name="Jung P."/>
            <person name="Lafontaine I."/>
            <person name="Leh-Louis V."/>
            <person name="Lemaire M."/>
            <person name="Marcet-Houben M."/>
            <person name="Mascher M."/>
            <person name="Morel G."/>
            <person name="Richard G.-F."/>
            <person name="Riechen J."/>
            <person name="Sacerdot C."/>
            <person name="Sarkar A."/>
            <person name="Savel G."/>
            <person name="Schacherer J."/>
            <person name="Sherman D."/>
            <person name="Straub M.-L."/>
            <person name="Stein N."/>
            <person name="Thierry A."/>
            <person name="Trautwein-Schult A."/>
            <person name="Westhof E."/>
            <person name="Worch S."/>
            <person name="Dujon B."/>
            <person name="Souciet J.-L."/>
            <person name="Wincker P."/>
            <person name="Scholz U."/>
            <person name="Neuveglise N."/>
        </authorList>
    </citation>
    <scope>NUCLEOTIDE SEQUENCE</scope>
    <source>
        <strain evidence="1">LS3</strain>
    </source>
</reference>
<protein>
    <submittedName>
        <fullName evidence="1">ARAD1A15708p</fullName>
    </submittedName>
</protein>
<accession>A0A060T4C1</accession>
<sequence>MRSDTEYYKPGPQKPTDAEIPKRYPILKTDIKAQSVSVDTNKVIIPMYIRLNGYAGQGPPPKVSPDELQAYLMQYIDYTAEAVLVGRPFQQKLRYVLLRTEDALEILDEIIQWLEWRNPGLVEIRESTLSCLYPQVKSTVESKLNNRFIVVGANLNRGVILTGNAPYIRKWQAKRFLESFTDAIAEASIFGRDLEHRYHIEECTNFGLEMANLVKGWAIESNPKSKRALDTAFFEFEFMLRSAIQKRVLERKMFLPFHHKYSFLLYDIGI</sequence>
<organism evidence="1">
    <name type="scientific">Blastobotrys adeninivorans</name>
    <name type="common">Yeast</name>
    <name type="synonym">Arxula adeninivorans</name>
    <dbReference type="NCBI Taxonomy" id="409370"/>
    <lineage>
        <taxon>Eukaryota</taxon>
        <taxon>Fungi</taxon>
        <taxon>Dikarya</taxon>
        <taxon>Ascomycota</taxon>
        <taxon>Saccharomycotina</taxon>
        <taxon>Dipodascomycetes</taxon>
        <taxon>Dipodascales</taxon>
        <taxon>Trichomonascaceae</taxon>
        <taxon>Blastobotrys</taxon>
    </lineage>
</organism>
<reference evidence="1" key="1">
    <citation type="submission" date="2014-02" db="EMBL/GenBank/DDBJ databases">
        <authorList>
            <person name="Genoscope - CEA"/>
        </authorList>
    </citation>
    <scope>NUCLEOTIDE SEQUENCE</scope>
    <source>
        <strain evidence="1">LS3</strain>
    </source>
</reference>
<gene>
    <name evidence="1" type="ORF">GNLVRS02_ARAD1A15708g</name>
</gene>